<name>A0A0F9AG94_9ZZZZ</name>
<evidence type="ECO:0008006" key="4">
    <source>
        <dbReference type="Google" id="ProtNLM"/>
    </source>
</evidence>
<dbReference type="Gene3D" id="3.40.50.2000">
    <property type="entry name" value="Glycogen Phosphorylase B"/>
    <property type="match status" value="2"/>
</dbReference>
<comment type="caution">
    <text evidence="3">The sequence shown here is derived from an EMBL/GenBank/DDBJ whole genome shotgun (WGS) entry which is preliminary data.</text>
</comment>
<dbReference type="AlphaFoldDB" id="A0A0F9AG94"/>
<protein>
    <recommendedName>
        <fullName evidence="4">Glycosyltransferase subfamily 4-like N-terminal domain-containing protein</fullName>
    </recommendedName>
</protein>
<gene>
    <name evidence="3" type="ORF">LCGC14_2654040</name>
</gene>
<feature type="domain" description="Glycosyl transferase family 1" evidence="1">
    <location>
        <begin position="212"/>
        <end position="360"/>
    </location>
</feature>
<feature type="domain" description="Glycosyltransferase subfamily 4-like N-terminal" evidence="2">
    <location>
        <begin position="29"/>
        <end position="197"/>
    </location>
</feature>
<dbReference type="PANTHER" id="PTHR12526">
    <property type="entry name" value="GLYCOSYLTRANSFERASE"/>
    <property type="match status" value="1"/>
</dbReference>
<sequence>VCVMHKVLFIAYDFPPCPNIGGGLRSEKFVKYLPEFGWKATVLSLSQSSYKVKEKYPHVKRVCSLTPFSWPYEVAPYGWILPVYQKGRKLLHRNNYDLIYVSCPPFPQTIAAAKLKRATGIPLIIDFRDAWSLDPYMEGSRLKKLIYRTLFPIMEKMVLAHTDCLIVNTPSAFEAYVKKYPMLSGRIHMIPNGYDEQDFTEYRPVASGNHMKILYIGRFGVGARDPLPLLKAFRLLIDHHLPVRLHIIGNNRTVLSKLVKELGLNNHVRLTVQIPHKNAIEAMANFDVLLLYQQQSIAVITPIAGKTYEYLRAGKAILAILPPGDNLNIIHKYATQQVTVTDHNENQIFKGFLSLYQDWNKGNLPLYMPPADHFEKYSRQNLAACLTSVFDHFVKQGANHENY</sequence>
<accession>A0A0F9AG94</accession>
<evidence type="ECO:0000259" key="2">
    <source>
        <dbReference type="Pfam" id="PF13439"/>
    </source>
</evidence>
<feature type="non-terminal residue" evidence="3">
    <location>
        <position position="1"/>
    </location>
</feature>
<dbReference type="PANTHER" id="PTHR12526:SF622">
    <property type="entry name" value="GLYCOSYLTRANSFERASE (GROUP I)"/>
    <property type="match status" value="1"/>
</dbReference>
<evidence type="ECO:0000313" key="3">
    <source>
        <dbReference type="EMBL" id="KKK97310.1"/>
    </source>
</evidence>
<proteinExistence type="predicted"/>
<dbReference type="InterPro" id="IPR001296">
    <property type="entry name" value="Glyco_trans_1"/>
</dbReference>
<dbReference type="GO" id="GO:0016757">
    <property type="term" value="F:glycosyltransferase activity"/>
    <property type="evidence" value="ECO:0007669"/>
    <property type="project" value="InterPro"/>
</dbReference>
<dbReference type="InterPro" id="IPR028098">
    <property type="entry name" value="Glyco_trans_4-like_N"/>
</dbReference>
<evidence type="ECO:0000259" key="1">
    <source>
        <dbReference type="Pfam" id="PF00534"/>
    </source>
</evidence>
<dbReference type="Pfam" id="PF00534">
    <property type="entry name" value="Glycos_transf_1"/>
    <property type="match status" value="1"/>
</dbReference>
<dbReference type="Pfam" id="PF13439">
    <property type="entry name" value="Glyco_transf_4"/>
    <property type="match status" value="1"/>
</dbReference>
<reference evidence="3" key="1">
    <citation type="journal article" date="2015" name="Nature">
        <title>Complex archaea that bridge the gap between prokaryotes and eukaryotes.</title>
        <authorList>
            <person name="Spang A."/>
            <person name="Saw J.H."/>
            <person name="Jorgensen S.L."/>
            <person name="Zaremba-Niedzwiedzka K."/>
            <person name="Martijn J."/>
            <person name="Lind A.E."/>
            <person name="van Eijk R."/>
            <person name="Schleper C."/>
            <person name="Guy L."/>
            <person name="Ettema T.J."/>
        </authorList>
    </citation>
    <scope>NUCLEOTIDE SEQUENCE</scope>
</reference>
<dbReference type="SUPFAM" id="SSF53756">
    <property type="entry name" value="UDP-Glycosyltransferase/glycogen phosphorylase"/>
    <property type="match status" value="1"/>
</dbReference>
<organism evidence="3">
    <name type="scientific">marine sediment metagenome</name>
    <dbReference type="NCBI Taxonomy" id="412755"/>
    <lineage>
        <taxon>unclassified sequences</taxon>
        <taxon>metagenomes</taxon>
        <taxon>ecological metagenomes</taxon>
    </lineage>
</organism>
<dbReference type="EMBL" id="LAZR01046106">
    <property type="protein sequence ID" value="KKK97310.1"/>
    <property type="molecule type" value="Genomic_DNA"/>
</dbReference>